<keyword evidence="5" id="KW-0408">Iron</keyword>
<gene>
    <name evidence="8" type="primary">cooL</name>
    <name evidence="8" type="ORF">SBA5_330034</name>
</gene>
<sequence>MCTARRRSPWLFHMNSGSCNGCDIEIVAALSPRYDAEQLGVLLQGSPRHADILCVTGPVTRKAVGAVKTVYDQVPGPKAVIAIGSCPATTNVFIDSRTLEGPLDKHVPVDVYVPGCPPRPDAIIQGVAKAAEILAKRGNNPQNAEPVVTFVGEVQP</sequence>
<dbReference type="Pfam" id="PF01058">
    <property type="entry name" value="Oxidored_q6"/>
    <property type="match status" value="1"/>
</dbReference>
<evidence type="ECO:0000256" key="6">
    <source>
        <dbReference type="ARBA" id="ARBA00023014"/>
    </source>
</evidence>
<dbReference type="InterPro" id="IPR052375">
    <property type="entry name" value="Complex_I_20kDa-like"/>
</dbReference>
<evidence type="ECO:0000256" key="2">
    <source>
        <dbReference type="ARBA" id="ARBA00009173"/>
    </source>
</evidence>
<evidence type="ECO:0000256" key="5">
    <source>
        <dbReference type="ARBA" id="ARBA00023004"/>
    </source>
</evidence>
<organism evidence="8 9">
    <name type="scientific">Candidatus Sulfuritelmatomonas gaucii</name>
    <dbReference type="NCBI Taxonomy" id="2043161"/>
    <lineage>
        <taxon>Bacteria</taxon>
        <taxon>Pseudomonadati</taxon>
        <taxon>Acidobacteriota</taxon>
        <taxon>Terriglobia</taxon>
        <taxon>Terriglobales</taxon>
        <taxon>Acidobacteriaceae</taxon>
        <taxon>Candidatus Sulfuritelmatomonas</taxon>
    </lineage>
</organism>
<keyword evidence="4" id="KW-0479">Metal-binding</keyword>
<dbReference type="SUPFAM" id="SSF56770">
    <property type="entry name" value="HydA/Nqo6-like"/>
    <property type="match status" value="1"/>
</dbReference>
<evidence type="ECO:0000313" key="9">
    <source>
        <dbReference type="Proteomes" id="UP000239735"/>
    </source>
</evidence>
<dbReference type="Proteomes" id="UP000239735">
    <property type="component" value="Unassembled WGS sequence"/>
</dbReference>
<dbReference type="EMBL" id="OKRB01000090">
    <property type="protein sequence ID" value="SPE21992.1"/>
    <property type="molecule type" value="Genomic_DNA"/>
</dbReference>
<keyword evidence="6" id="KW-0411">Iron-sulfur</keyword>
<comment type="cofactor">
    <cofactor evidence="1">
        <name>[4Fe-4S] cluster</name>
        <dbReference type="ChEBI" id="CHEBI:49883"/>
    </cofactor>
</comment>
<accession>A0A2N9LFF1</accession>
<evidence type="ECO:0000256" key="3">
    <source>
        <dbReference type="ARBA" id="ARBA00022485"/>
    </source>
</evidence>
<feature type="domain" description="NADH:ubiquinone oxidoreductase-like 20kDa subunit" evidence="7">
    <location>
        <begin position="19"/>
        <end position="129"/>
    </location>
</feature>
<evidence type="ECO:0000313" key="8">
    <source>
        <dbReference type="EMBL" id="SPE21992.1"/>
    </source>
</evidence>
<evidence type="ECO:0000256" key="4">
    <source>
        <dbReference type="ARBA" id="ARBA00022723"/>
    </source>
</evidence>
<evidence type="ECO:0000256" key="1">
    <source>
        <dbReference type="ARBA" id="ARBA00001966"/>
    </source>
</evidence>
<reference evidence="9" key="1">
    <citation type="submission" date="2018-02" db="EMBL/GenBank/DDBJ databases">
        <authorList>
            <person name="Hausmann B."/>
        </authorList>
    </citation>
    <scope>NUCLEOTIDE SEQUENCE [LARGE SCALE GENOMIC DNA]</scope>
    <source>
        <strain evidence="9">Peat soil MAG SbA5</strain>
    </source>
</reference>
<dbReference type="InterPro" id="IPR006137">
    <property type="entry name" value="NADH_UbQ_OxRdtase-like_20kDa"/>
</dbReference>
<dbReference type="Gene3D" id="3.40.50.12280">
    <property type="match status" value="1"/>
</dbReference>
<dbReference type="GO" id="GO:0046872">
    <property type="term" value="F:metal ion binding"/>
    <property type="evidence" value="ECO:0007669"/>
    <property type="project" value="UniProtKB-KW"/>
</dbReference>
<evidence type="ECO:0000259" key="7">
    <source>
        <dbReference type="Pfam" id="PF01058"/>
    </source>
</evidence>
<name>A0A2N9LFF1_9BACT</name>
<dbReference type="PANTHER" id="PTHR42989">
    <property type="entry name" value="HYDROGENASE-4 COMPONENT I"/>
    <property type="match status" value="1"/>
</dbReference>
<dbReference type="PANTHER" id="PTHR42989:SF1">
    <property type="entry name" value="FORMATE HYDROGENLYASE SUBUNIT 7-RELATED"/>
    <property type="match status" value="1"/>
</dbReference>
<proteinExistence type="inferred from homology"/>
<protein>
    <submittedName>
        <fullName evidence="8">Putative membrane-bound hydrogenase subunit mbhJ</fullName>
    </submittedName>
</protein>
<comment type="similarity">
    <text evidence="2">Belongs to the complex I 20 kDa subunit family.</text>
</comment>
<dbReference type="AlphaFoldDB" id="A0A2N9LFF1"/>
<dbReference type="NCBIfam" id="NF005012">
    <property type="entry name" value="PRK06411.1"/>
    <property type="match status" value="1"/>
</dbReference>
<keyword evidence="3" id="KW-0004">4Fe-4S</keyword>
<dbReference type="GO" id="GO:0051539">
    <property type="term" value="F:4 iron, 4 sulfur cluster binding"/>
    <property type="evidence" value="ECO:0007669"/>
    <property type="project" value="UniProtKB-KW"/>
</dbReference>